<dbReference type="GeneID" id="120050063"/>
<reference evidence="7" key="1">
    <citation type="submission" date="2025-08" db="UniProtKB">
        <authorList>
            <consortium name="RefSeq"/>
        </authorList>
    </citation>
    <scope>IDENTIFICATION</scope>
    <source>
        <tissue evidence="7">White muscle</tissue>
    </source>
</reference>
<keyword evidence="6" id="KW-1185">Reference proteome</keyword>
<dbReference type="RefSeq" id="XP_038852615.1">
    <property type="nucleotide sequence ID" value="XM_038996687.1"/>
</dbReference>
<dbReference type="GO" id="GO:0003677">
    <property type="term" value="F:DNA binding"/>
    <property type="evidence" value="ECO:0007669"/>
    <property type="project" value="InterPro"/>
</dbReference>
<keyword evidence="4" id="KW-0067">ATP-binding</keyword>
<dbReference type="GO" id="GO:0005524">
    <property type="term" value="F:ATP binding"/>
    <property type="evidence" value="ECO:0007669"/>
    <property type="project" value="UniProtKB-KW"/>
</dbReference>
<evidence type="ECO:0000256" key="1">
    <source>
        <dbReference type="ARBA" id="ARBA00022741"/>
    </source>
</evidence>
<dbReference type="InterPro" id="IPR014017">
    <property type="entry name" value="DNA_helicase_UvrD-like_C"/>
</dbReference>
<dbReference type="InterPro" id="IPR027417">
    <property type="entry name" value="P-loop_NTPase"/>
</dbReference>
<accession>A0A8U0R0C2</accession>
<keyword evidence="3" id="KW-0347">Helicase</keyword>
<keyword evidence="2" id="KW-0378">Hydrolase</keyword>
<sequence length="252" mass="28116">MQPENNRSRGIKDSFIRRFTQQSLGGYFGLKSYAKKTEDRELEGKLSMVEKYNSRIPELVERLYGCTEREAQHADFILGTVHKSKGLEFDTVVITDDFDKVPCAAHNLPRLSSCSGGDIPDDEWNLLYVAVTRAKSSLVITKNITNILTLAGEYFLRTELTSALLTEGQPPCCSVRECHNHIMPDWPLAMCKLPLQYMDSADDGGPMCGACVLQRIGPTASLLASPELLKVLPVTEERLNLPINYALLMALF</sequence>
<dbReference type="GO" id="GO:0043138">
    <property type="term" value="F:3'-5' DNA helicase activity"/>
    <property type="evidence" value="ECO:0007669"/>
    <property type="project" value="TreeGrafter"/>
</dbReference>
<evidence type="ECO:0000259" key="5">
    <source>
        <dbReference type="Pfam" id="PF13361"/>
    </source>
</evidence>
<proteinExistence type="predicted"/>
<dbReference type="CDD" id="cd18786">
    <property type="entry name" value="SF1_C"/>
    <property type="match status" value="1"/>
</dbReference>
<name>A0A8U0R0C2_SALNM</name>
<evidence type="ECO:0000256" key="4">
    <source>
        <dbReference type="ARBA" id="ARBA00022840"/>
    </source>
</evidence>
<dbReference type="PANTHER" id="PTHR11070">
    <property type="entry name" value="UVRD / RECB / PCRA DNA HELICASE FAMILY MEMBER"/>
    <property type="match status" value="1"/>
</dbReference>
<dbReference type="KEGG" id="snh:120050063"/>
<dbReference type="GO" id="GO:0031297">
    <property type="term" value="P:replication fork processing"/>
    <property type="evidence" value="ECO:0007669"/>
    <property type="project" value="TreeGrafter"/>
</dbReference>
<dbReference type="GO" id="GO:0005634">
    <property type="term" value="C:nucleus"/>
    <property type="evidence" value="ECO:0007669"/>
    <property type="project" value="TreeGrafter"/>
</dbReference>
<evidence type="ECO:0000256" key="2">
    <source>
        <dbReference type="ARBA" id="ARBA00022801"/>
    </source>
</evidence>
<protein>
    <submittedName>
        <fullName evidence="7">F-box DNA helicase 1-like</fullName>
    </submittedName>
</protein>
<keyword evidence="1" id="KW-0547">Nucleotide-binding</keyword>
<feature type="domain" description="UvrD-like helicase C-terminal" evidence="5">
    <location>
        <begin position="76"/>
        <end position="142"/>
    </location>
</feature>
<gene>
    <name evidence="7" type="primary">LOC120050063</name>
</gene>
<organism evidence="6 7">
    <name type="scientific">Salvelinus namaycush</name>
    <name type="common">Lake trout</name>
    <name type="synonym">Salmo namaycush</name>
    <dbReference type="NCBI Taxonomy" id="8040"/>
    <lineage>
        <taxon>Eukaryota</taxon>
        <taxon>Metazoa</taxon>
        <taxon>Chordata</taxon>
        <taxon>Craniata</taxon>
        <taxon>Vertebrata</taxon>
        <taxon>Euteleostomi</taxon>
        <taxon>Actinopterygii</taxon>
        <taxon>Neopterygii</taxon>
        <taxon>Teleostei</taxon>
        <taxon>Protacanthopterygii</taxon>
        <taxon>Salmoniformes</taxon>
        <taxon>Salmonidae</taxon>
        <taxon>Salmoninae</taxon>
        <taxon>Salvelinus</taxon>
    </lineage>
</organism>
<dbReference type="Gene3D" id="3.40.50.300">
    <property type="entry name" value="P-loop containing nucleotide triphosphate hydrolases"/>
    <property type="match status" value="1"/>
</dbReference>
<evidence type="ECO:0000313" key="6">
    <source>
        <dbReference type="Proteomes" id="UP000808372"/>
    </source>
</evidence>
<dbReference type="InterPro" id="IPR000212">
    <property type="entry name" value="DNA_helicase_UvrD/REP"/>
</dbReference>
<dbReference type="AlphaFoldDB" id="A0A8U0R0C2"/>
<dbReference type="Pfam" id="PF13361">
    <property type="entry name" value="UvrD_C"/>
    <property type="match status" value="1"/>
</dbReference>
<dbReference type="GO" id="GO:0000724">
    <property type="term" value="P:double-strand break repair via homologous recombination"/>
    <property type="evidence" value="ECO:0007669"/>
    <property type="project" value="TreeGrafter"/>
</dbReference>
<evidence type="ECO:0000256" key="3">
    <source>
        <dbReference type="ARBA" id="ARBA00022806"/>
    </source>
</evidence>
<dbReference type="PANTHER" id="PTHR11070:SF30">
    <property type="entry name" value="F-BOX DNA HELICASE 1"/>
    <property type="match status" value="1"/>
</dbReference>
<dbReference type="Proteomes" id="UP000808372">
    <property type="component" value="Chromosome 6"/>
</dbReference>
<evidence type="ECO:0000313" key="7">
    <source>
        <dbReference type="RefSeq" id="XP_038852615.1"/>
    </source>
</evidence>
<dbReference type="SUPFAM" id="SSF52540">
    <property type="entry name" value="P-loop containing nucleoside triphosphate hydrolases"/>
    <property type="match status" value="1"/>
</dbReference>
<dbReference type="GO" id="GO:0016787">
    <property type="term" value="F:hydrolase activity"/>
    <property type="evidence" value="ECO:0007669"/>
    <property type="project" value="UniProtKB-KW"/>
</dbReference>